<keyword evidence="3" id="KW-1185">Reference proteome</keyword>
<evidence type="ECO:0008006" key="4">
    <source>
        <dbReference type="Google" id="ProtNLM"/>
    </source>
</evidence>
<reference evidence="2 3" key="1">
    <citation type="submission" date="2018-05" db="EMBL/GenBank/DDBJ databases">
        <title>Genome sequencing of Flavobacterium sp. HYN0056.</title>
        <authorList>
            <person name="Yi H."/>
            <person name="Baek C."/>
        </authorList>
    </citation>
    <scope>NUCLEOTIDE SEQUENCE [LARGE SCALE GENOMIC DNA]</scope>
    <source>
        <strain evidence="2 3">HYN0056</strain>
    </source>
</reference>
<keyword evidence="1" id="KW-0812">Transmembrane</keyword>
<proteinExistence type="predicted"/>
<evidence type="ECO:0000256" key="1">
    <source>
        <dbReference type="SAM" id="Phobius"/>
    </source>
</evidence>
<feature type="transmembrane region" description="Helical" evidence="1">
    <location>
        <begin position="49"/>
        <end position="67"/>
    </location>
</feature>
<keyword evidence="1" id="KW-0472">Membrane</keyword>
<protein>
    <recommendedName>
        <fullName evidence="4">Molybdenum ABC transporter permease</fullName>
    </recommendedName>
</protein>
<accession>A0A2S1YKB5</accession>
<organism evidence="2 3">
    <name type="scientific">Flavobacterium crocinum</name>
    <dbReference type="NCBI Taxonomy" id="2183896"/>
    <lineage>
        <taxon>Bacteria</taxon>
        <taxon>Pseudomonadati</taxon>
        <taxon>Bacteroidota</taxon>
        <taxon>Flavobacteriia</taxon>
        <taxon>Flavobacteriales</taxon>
        <taxon>Flavobacteriaceae</taxon>
        <taxon>Flavobacterium</taxon>
    </lineage>
</organism>
<sequence length="71" mass="8436">MNYKYLLYSVLFLIGAFLYHKFNKWSLKDRDGNKNPDIYSKPQTNLQNFNSWAIIFCLVLASIIYFFKSIG</sequence>
<keyword evidence="1" id="KW-1133">Transmembrane helix</keyword>
<feature type="transmembrane region" description="Helical" evidence="1">
    <location>
        <begin position="5"/>
        <end position="22"/>
    </location>
</feature>
<dbReference type="KEGG" id="fcr:HYN56_09810"/>
<dbReference type="AlphaFoldDB" id="A0A2S1YKB5"/>
<gene>
    <name evidence="2" type="ORF">HYN56_09810</name>
</gene>
<evidence type="ECO:0000313" key="3">
    <source>
        <dbReference type="Proteomes" id="UP000245250"/>
    </source>
</evidence>
<name>A0A2S1YKB5_9FLAO</name>
<evidence type="ECO:0000313" key="2">
    <source>
        <dbReference type="EMBL" id="AWK04510.1"/>
    </source>
</evidence>
<dbReference type="EMBL" id="CP029255">
    <property type="protein sequence ID" value="AWK04510.1"/>
    <property type="molecule type" value="Genomic_DNA"/>
</dbReference>
<dbReference type="Proteomes" id="UP000245250">
    <property type="component" value="Chromosome"/>
</dbReference>